<protein>
    <submittedName>
        <fullName evidence="1">Uncharacterized protein</fullName>
    </submittedName>
</protein>
<gene>
    <name evidence="1" type="ORF">AVEN_150600_1</name>
</gene>
<reference evidence="1 2" key="1">
    <citation type="journal article" date="2019" name="Sci. Rep.">
        <title>Orb-weaving spider Araneus ventricosus genome elucidates the spidroin gene catalogue.</title>
        <authorList>
            <person name="Kono N."/>
            <person name="Nakamura H."/>
            <person name="Ohtoshi R."/>
            <person name="Moran D.A.P."/>
            <person name="Shinohara A."/>
            <person name="Yoshida Y."/>
            <person name="Fujiwara M."/>
            <person name="Mori M."/>
            <person name="Tomita M."/>
            <person name="Arakawa K."/>
        </authorList>
    </citation>
    <scope>NUCLEOTIDE SEQUENCE [LARGE SCALE GENOMIC DNA]</scope>
</reference>
<proteinExistence type="predicted"/>
<dbReference type="Proteomes" id="UP000499080">
    <property type="component" value="Unassembled WGS sequence"/>
</dbReference>
<evidence type="ECO:0000313" key="2">
    <source>
        <dbReference type="Proteomes" id="UP000499080"/>
    </source>
</evidence>
<dbReference type="EMBL" id="BGPR01085319">
    <property type="protein sequence ID" value="GBL98934.1"/>
    <property type="molecule type" value="Genomic_DNA"/>
</dbReference>
<dbReference type="AlphaFoldDB" id="A0A4Y2C6J5"/>
<organism evidence="1 2">
    <name type="scientific">Araneus ventricosus</name>
    <name type="common">Orbweaver spider</name>
    <name type="synonym">Epeira ventricosa</name>
    <dbReference type="NCBI Taxonomy" id="182803"/>
    <lineage>
        <taxon>Eukaryota</taxon>
        <taxon>Metazoa</taxon>
        <taxon>Ecdysozoa</taxon>
        <taxon>Arthropoda</taxon>
        <taxon>Chelicerata</taxon>
        <taxon>Arachnida</taxon>
        <taxon>Araneae</taxon>
        <taxon>Araneomorphae</taxon>
        <taxon>Entelegynae</taxon>
        <taxon>Araneoidea</taxon>
        <taxon>Araneidae</taxon>
        <taxon>Araneus</taxon>
    </lineage>
</organism>
<accession>A0A4Y2C6J5</accession>
<keyword evidence="2" id="KW-1185">Reference proteome</keyword>
<name>A0A4Y2C6J5_ARAVE</name>
<evidence type="ECO:0000313" key="1">
    <source>
        <dbReference type="EMBL" id="GBL98934.1"/>
    </source>
</evidence>
<sequence length="118" mass="13749">MTRTTTEVTLPLHTSSPHQRIVCSTTSDLTCNRPTYTTDLWWNRLNGKRRPYTEQIFKLKYIPRMRTLSKQLPPQGVPKVLDRVALWGSSWPVHSHQIPLLWIFISKNGTMKANIIIH</sequence>
<comment type="caution">
    <text evidence="1">The sequence shown here is derived from an EMBL/GenBank/DDBJ whole genome shotgun (WGS) entry which is preliminary data.</text>
</comment>